<dbReference type="InterPro" id="IPR005119">
    <property type="entry name" value="LysR_subst-bd"/>
</dbReference>
<evidence type="ECO:0000259" key="5">
    <source>
        <dbReference type="PROSITE" id="PS50931"/>
    </source>
</evidence>
<reference evidence="6 7" key="1">
    <citation type="submission" date="2024-09" db="EMBL/GenBank/DDBJ databases">
        <authorList>
            <person name="Zhang Z.-H."/>
        </authorList>
    </citation>
    <scope>NUCLEOTIDE SEQUENCE [LARGE SCALE GENOMIC DNA]</scope>
    <source>
        <strain evidence="6 7">HHTR114</strain>
    </source>
</reference>
<dbReference type="Pfam" id="PF00126">
    <property type="entry name" value="HTH_1"/>
    <property type="match status" value="1"/>
</dbReference>
<dbReference type="SUPFAM" id="SSF53850">
    <property type="entry name" value="Periplasmic binding protein-like II"/>
    <property type="match status" value="1"/>
</dbReference>
<name>A0ABW1KZY3_9PROT</name>
<dbReference type="Proteomes" id="UP001596116">
    <property type="component" value="Unassembled WGS sequence"/>
</dbReference>
<dbReference type="InterPro" id="IPR036388">
    <property type="entry name" value="WH-like_DNA-bd_sf"/>
</dbReference>
<dbReference type="InterPro" id="IPR058163">
    <property type="entry name" value="LysR-type_TF_proteobact-type"/>
</dbReference>
<dbReference type="PROSITE" id="PS50931">
    <property type="entry name" value="HTH_LYSR"/>
    <property type="match status" value="1"/>
</dbReference>
<accession>A0ABW1KZY3</accession>
<evidence type="ECO:0000256" key="4">
    <source>
        <dbReference type="ARBA" id="ARBA00023163"/>
    </source>
</evidence>
<dbReference type="PANTHER" id="PTHR30537">
    <property type="entry name" value="HTH-TYPE TRANSCRIPTIONAL REGULATOR"/>
    <property type="match status" value="1"/>
</dbReference>
<evidence type="ECO:0000313" key="6">
    <source>
        <dbReference type="EMBL" id="MFC6036201.1"/>
    </source>
</evidence>
<dbReference type="EMBL" id="JBHPON010000002">
    <property type="protein sequence ID" value="MFC6036201.1"/>
    <property type="molecule type" value="Genomic_DNA"/>
</dbReference>
<evidence type="ECO:0000256" key="2">
    <source>
        <dbReference type="ARBA" id="ARBA00023015"/>
    </source>
</evidence>
<dbReference type="RefSeq" id="WP_379882569.1">
    <property type="nucleotide sequence ID" value="NZ_JBHPON010000002.1"/>
</dbReference>
<protein>
    <submittedName>
        <fullName evidence="6">LysR substrate-binding domain-containing protein</fullName>
    </submittedName>
</protein>
<comment type="caution">
    <text evidence="6">The sequence shown here is derived from an EMBL/GenBank/DDBJ whole genome shotgun (WGS) entry which is preliminary data.</text>
</comment>
<gene>
    <name evidence="6" type="ORF">ACFMB1_11655</name>
</gene>
<dbReference type="Pfam" id="PF03466">
    <property type="entry name" value="LysR_substrate"/>
    <property type="match status" value="1"/>
</dbReference>
<evidence type="ECO:0000256" key="1">
    <source>
        <dbReference type="ARBA" id="ARBA00009437"/>
    </source>
</evidence>
<dbReference type="PANTHER" id="PTHR30537:SF5">
    <property type="entry name" value="HTH-TYPE TRANSCRIPTIONAL ACTIVATOR TTDR-RELATED"/>
    <property type="match status" value="1"/>
</dbReference>
<proteinExistence type="inferred from homology"/>
<feature type="domain" description="HTH lysR-type" evidence="5">
    <location>
        <begin position="14"/>
        <end position="66"/>
    </location>
</feature>
<keyword evidence="2" id="KW-0805">Transcription regulation</keyword>
<dbReference type="Gene3D" id="1.10.10.10">
    <property type="entry name" value="Winged helix-like DNA-binding domain superfamily/Winged helix DNA-binding domain"/>
    <property type="match status" value="1"/>
</dbReference>
<dbReference type="PRINTS" id="PR00039">
    <property type="entry name" value="HTHLYSR"/>
</dbReference>
<evidence type="ECO:0000256" key="3">
    <source>
        <dbReference type="ARBA" id="ARBA00023125"/>
    </source>
</evidence>
<dbReference type="InterPro" id="IPR000847">
    <property type="entry name" value="LysR_HTH_N"/>
</dbReference>
<dbReference type="InterPro" id="IPR036390">
    <property type="entry name" value="WH_DNA-bd_sf"/>
</dbReference>
<keyword evidence="4" id="KW-0804">Transcription</keyword>
<keyword evidence="7" id="KW-1185">Reference proteome</keyword>
<comment type="similarity">
    <text evidence="1">Belongs to the LysR transcriptional regulatory family.</text>
</comment>
<keyword evidence="3" id="KW-0238">DNA-binding</keyword>
<sequence length="328" mass="35932">MSKAQISPQQAANLYVFEMVVRRCSFTQAAAELHLTQSAVSQRISTLEKALGFALLKRGASSFELTAHGRELYQTLAPLYERMGDTIDMLHRKAEEPTLTISCSPSLALEWLTPRQAALTQALDGVCVRIVAEHDAPKIRQMAAKNINVAIRYDDGRHDDFHVEEIAEEILMPVCAPAYLTLHQNGAMPDMLANMTLLHDSEPWDGAAENEEWRRWLETQGLAPELALGGHFANLAQVSIRSALCGQGVALGRSMLVYEHLRAGTLAPLAPDAAAPIGAAYRVLTPVAPAPHSPEAKLIGWLRREMALSLTAFHDNYPARCGRLLAAQ</sequence>
<dbReference type="Gene3D" id="3.40.190.10">
    <property type="entry name" value="Periplasmic binding protein-like II"/>
    <property type="match status" value="2"/>
</dbReference>
<organism evidence="6 7">
    <name type="scientific">Hyphococcus aureus</name>
    <dbReference type="NCBI Taxonomy" id="2666033"/>
    <lineage>
        <taxon>Bacteria</taxon>
        <taxon>Pseudomonadati</taxon>
        <taxon>Pseudomonadota</taxon>
        <taxon>Alphaproteobacteria</taxon>
        <taxon>Parvularculales</taxon>
        <taxon>Parvularculaceae</taxon>
        <taxon>Hyphococcus</taxon>
    </lineage>
</organism>
<dbReference type="SUPFAM" id="SSF46785">
    <property type="entry name" value="Winged helix' DNA-binding domain"/>
    <property type="match status" value="1"/>
</dbReference>
<evidence type="ECO:0000313" key="7">
    <source>
        <dbReference type="Proteomes" id="UP001596116"/>
    </source>
</evidence>